<proteinExistence type="predicted"/>
<reference evidence="4" key="1">
    <citation type="journal article" date="2022" name="bioRxiv">
        <title>Sequencing and chromosome-scale assembly of the giantPleurodeles waltlgenome.</title>
        <authorList>
            <person name="Brown T."/>
            <person name="Elewa A."/>
            <person name="Iarovenko S."/>
            <person name="Subramanian E."/>
            <person name="Araus A.J."/>
            <person name="Petzold A."/>
            <person name="Susuki M."/>
            <person name="Suzuki K.-i.T."/>
            <person name="Hayashi T."/>
            <person name="Toyoda A."/>
            <person name="Oliveira C."/>
            <person name="Osipova E."/>
            <person name="Leigh N.D."/>
            <person name="Simon A."/>
            <person name="Yun M.H."/>
        </authorList>
    </citation>
    <scope>NUCLEOTIDE SEQUENCE</scope>
    <source>
        <strain evidence="4">20211129_DDA</strain>
        <tissue evidence="4">Liver</tissue>
    </source>
</reference>
<evidence type="ECO:0000313" key="4">
    <source>
        <dbReference type="EMBL" id="KAJ1104739.1"/>
    </source>
</evidence>
<evidence type="ECO:0000256" key="2">
    <source>
        <dbReference type="ARBA" id="ARBA00022737"/>
    </source>
</evidence>
<dbReference type="PANTHER" id="PTHR46093">
    <property type="entry name" value="ACYL-COA-BINDING DOMAIN-CONTAINING PROTEIN 5"/>
    <property type="match status" value="1"/>
</dbReference>
<keyword evidence="1" id="KW-0880">Kelch repeat</keyword>
<feature type="region of interest" description="Disordered" evidence="3">
    <location>
        <begin position="121"/>
        <end position="144"/>
    </location>
</feature>
<accession>A0AAV7MNS0</accession>
<dbReference type="PANTHER" id="PTHR46093:SF19">
    <property type="entry name" value="RAB9 EFFECTOR PROTEIN WITH KELCH MOTIFS-LIKE"/>
    <property type="match status" value="1"/>
</dbReference>
<dbReference type="InterPro" id="IPR015915">
    <property type="entry name" value="Kelch-typ_b-propeller"/>
</dbReference>
<feature type="compositionally biased region" description="Basic residues" evidence="3">
    <location>
        <begin position="227"/>
        <end position="240"/>
    </location>
</feature>
<dbReference type="InterPro" id="IPR011043">
    <property type="entry name" value="Gal_Oxase/kelch_b-propeller"/>
</dbReference>
<protein>
    <submittedName>
        <fullName evidence="4">Uncharacterized protein</fullName>
    </submittedName>
</protein>
<dbReference type="Proteomes" id="UP001066276">
    <property type="component" value="Chromosome 9"/>
</dbReference>
<keyword evidence="2" id="KW-0677">Repeat</keyword>
<evidence type="ECO:0000256" key="1">
    <source>
        <dbReference type="ARBA" id="ARBA00022441"/>
    </source>
</evidence>
<evidence type="ECO:0000256" key="3">
    <source>
        <dbReference type="SAM" id="MobiDB-lite"/>
    </source>
</evidence>
<sequence>MSRLEFFTLWSVEEPPRQLLSKCGHMRFQTPLPLPLPKLLVIFGLGDWSGYSRETEVTAEVCLSPDKQSQRIGKLSTDSRSLVWEGDWRLDFLMDSRSLAERGTPAKLILTVSGQVIKAGGFSSSTPARKRSATDPPHSPLLSESTIPLVRPEMPLDHDHHAADISERCTEVIMKDHDQHQLSDVSERIPKVVIMETSPLPAKRPKPAIVGIEADICKRLDEGTRSRDRRHSVPPHRGPRKLQFGLRRPPGPQLASVCPSPRWGHALCLSDPDTAILVGGEGPNQQPCADSLWKLEIDSDFWFPMEPLSSGPTPQSSIGHSATYDPETKRIYIFGGMRVGTRFSNVHILDTMTWKWTSEVAVGKVPTLAYHSATIYHKELYVFGGTFPAPPGSEQGPCSNMLYIFNPEYKIWYQPIVEGERPLPRFGHTATLLRNQLLIFGGRRPPVYLNDVHILDLGFMEYTSVRMPPGSGQPSPRCFHAAMPVSDHKMLISGGCCTAGSLTDAFIFNVDTTTWSSITLATLNGVPRAGHAMVNLSSARLPESNQEREGRTGLCSVLVFGGSDCAGTFYKDTARLQLDLNEGNSQVR</sequence>
<feature type="region of interest" description="Disordered" evidence="3">
    <location>
        <begin position="221"/>
        <end position="253"/>
    </location>
</feature>
<dbReference type="AlphaFoldDB" id="A0AAV7MNS0"/>
<name>A0AAV7MNS0_PLEWA</name>
<organism evidence="4 5">
    <name type="scientific">Pleurodeles waltl</name>
    <name type="common">Iberian ribbed newt</name>
    <dbReference type="NCBI Taxonomy" id="8319"/>
    <lineage>
        <taxon>Eukaryota</taxon>
        <taxon>Metazoa</taxon>
        <taxon>Chordata</taxon>
        <taxon>Craniata</taxon>
        <taxon>Vertebrata</taxon>
        <taxon>Euteleostomi</taxon>
        <taxon>Amphibia</taxon>
        <taxon>Batrachia</taxon>
        <taxon>Caudata</taxon>
        <taxon>Salamandroidea</taxon>
        <taxon>Salamandridae</taxon>
        <taxon>Pleurodelinae</taxon>
        <taxon>Pleurodeles</taxon>
    </lineage>
</organism>
<comment type="caution">
    <text evidence="4">The sequence shown here is derived from an EMBL/GenBank/DDBJ whole genome shotgun (WGS) entry which is preliminary data.</text>
</comment>
<dbReference type="Pfam" id="PF13415">
    <property type="entry name" value="Beta-prop_FBX42"/>
    <property type="match status" value="1"/>
</dbReference>
<dbReference type="SUPFAM" id="SSF50965">
    <property type="entry name" value="Galactose oxidase, central domain"/>
    <property type="match status" value="1"/>
</dbReference>
<gene>
    <name evidence="4" type="ORF">NDU88_002148</name>
</gene>
<keyword evidence="5" id="KW-1185">Reference proteome</keyword>
<dbReference type="Gene3D" id="2.120.10.80">
    <property type="entry name" value="Kelch-type beta propeller"/>
    <property type="match status" value="2"/>
</dbReference>
<dbReference type="EMBL" id="JANPWB010000013">
    <property type="protein sequence ID" value="KAJ1104739.1"/>
    <property type="molecule type" value="Genomic_DNA"/>
</dbReference>
<evidence type="ECO:0000313" key="5">
    <source>
        <dbReference type="Proteomes" id="UP001066276"/>
    </source>
</evidence>